<dbReference type="eggNOG" id="ENOG5032VB7">
    <property type="taxonomic scope" value="Bacteria"/>
</dbReference>
<evidence type="ECO:0000256" key="1">
    <source>
        <dbReference type="SAM" id="Phobius"/>
    </source>
</evidence>
<gene>
    <name evidence="2" type="ordered locus">Isova_2717</name>
</gene>
<protein>
    <recommendedName>
        <fullName evidence="4">Ceramidase</fullName>
    </recommendedName>
</protein>
<evidence type="ECO:0008006" key="4">
    <source>
        <dbReference type="Google" id="ProtNLM"/>
    </source>
</evidence>
<evidence type="ECO:0000313" key="3">
    <source>
        <dbReference type="Proteomes" id="UP000009236"/>
    </source>
</evidence>
<dbReference type="RefSeq" id="WP_013839807.1">
    <property type="nucleotide sequence ID" value="NC_015588.1"/>
</dbReference>
<dbReference type="KEGG" id="iva:Isova_2717"/>
<keyword evidence="3" id="KW-1185">Reference proteome</keyword>
<dbReference type="STRING" id="743718.Isova_2717"/>
<sequence>MVCVTPLATAACEPAGPALWTQPPSAWSSLAFVVAGVWILVAEHRRRTRDRAAAGGPETPALGVLTILIGVGSVVQHGPAPSWNPVLHDPPLMGALALVAADAVADLTRRPLRHRWWLALAGLVVVLAAVAPAASEAVQVATAVVAVGSSLVRAWLRRAVRRRTLAAVALLAVGGAVGRYSAPGWPWCVPGGWLDGAWSGHAVWHVLAAVALVVLAPVVGRRAGGARGRSNTNVEGPR</sequence>
<accession>F6FUI9</accession>
<keyword evidence="1" id="KW-1133">Transmembrane helix</keyword>
<feature type="transmembrane region" description="Helical" evidence="1">
    <location>
        <begin position="202"/>
        <end position="220"/>
    </location>
</feature>
<keyword evidence="1" id="KW-0812">Transmembrane</keyword>
<proteinExistence type="predicted"/>
<evidence type="ECO:0000313" key="2">
    <source>
        <dbReference type="EMBL" id="AEG45416.1"/>
    </source>
</evidence>
<feature type="transmembrane region" description="Helical" evidence="1">
    <location>
        <begin position="140"/>
        <end position="156"/>
    </location>
</feature>
<reference evidence="2 3" key="1">
    <citation type="submission" date="2011-05" db="EMBL/GenBank/DDBJ databases">
        <title>Complete sequence of Isoptericola variabilis 225.</title>
        <authorList>
            <consortium name="US DOE Joint Genome Institute"/>
            <person name="Lucas S."/>
            <person name="Han J."/>
            <person name="Lapidus A."/>
            <person name="Cheng J.-F."/>
            <person name="Goodwin L."/>
            <person name="Pitluck S."/>
            <person name="Peters L."/>
            <person name="Mikhailova N."/>
            <person name="Zeytun A."/>
            <person name="Han C."/>
            <person name="Tapia R."/>
            <person name="Land M."/>
            <person name="Hauser L."/>
            <person name="Kyrpides N."/>
            <person name="Ivanova N."/>
            <person name="Pagani I."/>
            <person name="Siebers A."/>
            <person name="Allgaier M."/>
            <person name="Thelen M."/>
            <person name="Hugenholtz P."/>
            <person name="Gladden J."/>
            <person name="Woyke T."/>
        </authorList>
    </citation>
    <scope>NUCLEOTIDE SEQUENCE [LARGE SCALE GENOMIC DNA]</scope>
    <source>
        <strain evidence="3">225</strain>
    </source>
</reference>
<dbReference type="EMBL" id="CP002810">
    <property type="protein sequence ID" value="AEG45416.1"/>
    <property type="molecule type" value="Genomic_DNA"/>
</dbReference>
<dbReference type="Proteomes" id="UP000009236">
    <property type="component" value="Chromosome"/>
</dbReference>
<feature type="transmembrane region" description="Helical" evidence="1">
    <location>
        <begin position="163"/>
        <end position="182"/>
    </location>
</feature>
<organism evidence="3">
    <name type="scientific">Isoptericola variabilis (strain 225)</name>
    <dbReference type="NCBI Taxonomy" id="743718"/>
    <lineage>
        <taxon>Bacteria</taxon>
        <taxon>Bacillati</taxon>
        <taxon>Actinomycetota</taxon>
        <taxon>Actinomycetes</taxon>
        <taxon>Micrococcales</taxon>
        <taxon>Promicromonosporaceae</taxon>
        <taxon>Isoptericola</taxon>
    </lineage>
</organism>
<feature type="transmembrane region" description="Helical" evidence="1">
    <location>
        <begin position="24"/>
        <end position="41"/>
    </location>
</feature>
<keyword evidence="1" id="KW-0472">Membrane</keyword>
<dbReference type="AlphaFoldDB" id="F6FUI9"/>
<feature type="transmembrane region" description="Helical" evidence="1">
    <location>
        <begin position="116"/>
        <end position="134"/>
    </location>
</feature>
<dbReference type="HOGENOM" id="CLU_1320083_0_0_11"/>
<name>F6FUI9_ISOV2</name>